<dbReference type="InterPro" id="IPR009057">
    <property type="entry name" value="Homeodomain-like_sf"/>
</dbReference>
<keyword evidence="1" id="KW-0805">Transcription regulation</keyword>
<dbReference type="GO" id="GO:0000976">
    <property type="term" value="F:transcription cis-regulatory region binding"/>
    <property type="evidence" value="ECO:0007669"/>
    <property type="project" value="TreeGrafter"/>
</dbReference>
<evidence type="ECO:0000256" key="1">
    <source>
        <dbReference type="ARBA" id="ARBA00023015"/>
    </source>
</evidence>
<feature type="DNA-binding region" description="H-T-H motif" evidence="4">
    <location>
        <begin position="50"/>
        <end position="69"/>
    </location>
</feature>
<dbReference type="PRINTS" id="PR00455">
    <property type="entry name" value="HTHTETR"/>
</dbReference>
<dbReference type="AlphaFoldDB" id="A0A975FR46"/>
<dbReference type="InterPro" id="IPR041347">
    <property type="entry name" value="MftR_C"/>
</dbReference>
<dbReference type="PROSITE" id="PS01081">
    <property type="entry name" value="HTH_TETR_1"/>
    <property type="match status" value="1"/>
</dbReference>
<evidence type="ECO:0000256" key="3">
    <source>
        <dbReference type="ARBA" id="ARBA00023163"/>
    </source>
</evidence>
<dbReference type="EMBL" id="CP071696">
    <property type="protein sequence ID" value="QTX06178.1"/>
    <property type="molecule type" value="Genomic_DNA"/>
</dbReference>
<dbReference type="SUPFAM" id="SSF46689">
    <property type="entry name" value="Homeodomain-like"/>
    <property type="match status" value="1"/>
</dbReference>
<dbReference type="InterPro" id="IPR001647">
    <property type="entry name" value="HTH_TetR"/>
</dbReference>
<dbReference type="GO" id="GO:0003700">
    <property type="term" value="F:DNA-binding transcription factor activity"/>
    <property type="evidence" value="ECO:0007669"/>
    <property type="project" value="TreeGrafter"/>
</dbReference>
<sequence length="212" mass="23570">MPEAAAPGTAEQTASTADRPRVGRAPATTSAELSHVGLRLFIERGFDEVTVDEIAQEAGIGRRTFFRYFPSKNDLPWGDFGMLLERMRDYFAEVPPDMPMLDALRLGTQHFNTFPEAETPFHKQRMQLLLNSPSLVAHSAVRYADWRRVVAEFVADRLGLDPPDLTPQTVAWACLGVTLSAYERWLADDDAELIALIDEAFGLLAETFRAGG</sequence>
<dbReference type="Pfam" id="PF00440">
    <property type="entry name" value="TetR_N"/>
    <property type="match status" value="1"/>
</dbReference>
<dbReference type="KEGG" id="aarc:G127AT_05925"/>
<evidence type="ECO:0000259" key="6">
    <source>
        <dbReference type="PROSITE" id="PS50977"/>
    </source>
</evidence>
<accession>A0A975FR46</accession>
<proteinExistence type="predicted"/>
<dbReference type="NCBIfam" id="TIGR03968">
    <property type="entry name" value="mycofact_TetR"/>
    <property type="match status" value="1"/>
</dbReference>
<dbReference type="PANTHER" id="PTHR30055:SF238">
    <property type="entry name" value="MYCOFACTOCIN BIOSYNTHESIS TRANSCRIPTIONAL REGULATOR MFTR-RELATED"/>
    <property type="match status" value="1"/>
</dbReference>
<dbReference type="InterPro" id="IPR023851">
    <property type="entry name" value="Tscrpt_reg_TetR-type"/>
</dbReference>
<evidence type="ECO:0000256" key="2">
    <source>
        <dbReference type="ARBA" id="ARBA00023125"/>
    </source>
</evidence>
<gene>
    <name evidence="7" type="primary">mftR</name>
    <name evidence="7" type="ORF">G127AT_05925</name>
</gene>
<organism evidence="7 8">
    <name type="scientific">Agromyces archimandritae</name>
    <dbReference type="NCBI Taxonomy" id="2781962"/>
    <lineage>
        <taxon>Bacteria</taxon>
        <taxon>Bacillati</taxon>
        <taxon>Actinomycetota</taxon>
        <taxon>Actinomycetes</taxon>
        <taxon>Micrococcales</taxon>
        <taxon>Microbacteriaceae</taxon>
        <taxon>Agromyces</taxon>
    </lineage>
</organism>
<dbReference type="PANTHER" id="PTHR30055">
    <property type="entry name" value="HTH-TYPE TRANSCRIPTIONAL REGULATOR RUTR"/>
    <property type="match status" value="1"/>
</dbReference>
<dbReference type="InterPro" id="IPR023772">
    <property type="entry name" value="DNA-bd_HTH_TetR-type_CS"/>
</dbReference>
<dbReference type="InterPro" id="IPR050109">
    <property type="entry name" value="HTH-type_TetR-like_transc_reg"/>
</dbReference>
<feature type="domain" description="HTH tetR-type" evidence="6">
    <location>
        <begin position="27"/>
        <end position="87"/>
    </location>
</feature>
<dbReference type="Pfam" id="PF17754">
    <property type="entry name" value="TetR_C_14"/>
    <property type="match status" value="1"/>
</dbReference>
<keyword evidence="3" id="KW-0804">Transcription</keyword>
<evidence type="ECO:0000313" key="8">
    <source>
        <dbReference type="Proteomes" id="UP000671914"/>
    </source>
</evidence>
<dbReference type="Proteomes" id="UP000671914">
    <property type="component" value="Chromosome"/>
</dbReference>
<dbReference type="Gene3D" id="1.10.10.60">
    <property type="entry name" value="Homeodomain-like"/>
    <property type="match status" value="1"/>
</dbReference>
<name>A0A975FR46_9MICO</name>
<protein>
    <submittedName>
        <fullName evidence="7">Mycofactocin system transcriptional regulator</fullName>
    </submittedName>
</protein>
<dbReference type="PROSITE" id="PS50977">
    <property type="entry name" value="HTH_TETR_2"/>
    <property type="match status" value="1"/>
</dbReference>
<dbReference type="Gene3D" id="1.10.357.10">
    <property type="entry name" value="Tetracycline Repressor, domain 2"/>
    <property type="match status" value="1"/>
</dbReference>
<feature type="region of interest" description="Disordered" evidence="5">
    <location>
        <begin position="1"/>
        <end position="28"/>
    </location>
</feature>
<evidence type="ECO:0000256" key="5">
    <source>
        <dbReference type="SAM" id="MobiDB-lite"/>
    </source>
</evidence>
<keyword evidence="2 4" id="KW-0238">DNA-binding</keyword>
<keyword evidence="8" id="KW-1185">Reference proteome</keyword>
<evidence type="ECO:0000256" key="4">
    <source>
        <dbReference type="PROSITE-ProRule" id="PRU00335"/>
    </source>
</evidence>
<evidence type="ECO:0000313" key="7">
    <source>
        <dbReference type="EMBL" id="QTX06178.1"/>
    </source>
</evidence>
<reference evidence="7" key="1">
    <citation type="submission" date="2021-03" db="EMBL/GenBank/DDBJ databases">
        <title>Agromyces archimandritus sp. nov., isolated from the cockroach Archimandrita tessellata.</title>
        <authorList>
            <person name="Guzman J."/>
            <person name="Ortuzar M."/>
            <person name="Poehlein A."/>
            <person name="Daniel R."/>
            <person name="Trujillo M."/>
            <person name="Vilcinskas A."/>
        </authorList>
    </citation>
    <scope>NUCLEOTIDE SEQUENCE</scope>
    <source>
        <strain evidence="7">G127AT</strain>
    </source>
</reference>